<dbReference type="Proteomes" id="UP000053105">
    <property type="component" value="Unassembled WGS sequence"/>
</dbReference>
<gene>
    <name evidence="1" type="ORF">WN51_06372</name>
</gene>
<evidence type="ECO:0000313" key="2">
    <source>
        <dbReference type="Proteomes" id="UP000053105"/>
    </source>
</evidence>
<dbReference type="AlphaFoldDB" id="A0A0M9A9H9"/>
<keyword evidence="2" id="KW-1185">Reference proteome</keyword>
<reference evidence="1 2" key="1">
    <citation type="submission" date="2015-07" db="EMBL/GenBank/DDBJ databases">
        <title>The genome of Melipona quadrifasciata.</title>
        <authorList>
            <person name="Pan H."/>
            <person name="Kapheim K."/>
        </authorList>
    </citation>
    <scope>NUCLEOTIDE SEQUENCE [LARGE SCALE GENOMIC DNA]</scope>
    <source>
        <strain evidence="1">0111107301</strain>
        <tissue evidence="1">Whole body</tissue>
    </source>
</reference>
<name>A0A0M9A9H9_9HYME</name>
<accession>A0A0M9A9H9</accession>
<sequence>MYLKRTLEQESQVCAIYRLPITILKMAHNRWADLYTVKTKMLRPRRKDRDTRIGEFSRQSLLSIGYLTEPN</sequence>
<dbReference type="EMBL" id="KQ435709">
    <property type="protein sequence ID" value="KOX79960.1"/>
    <property type="molecule type" value="Genomic_DNA"/>
</dbReference>
<evidence type="ECO:0000313" key="1">
    <source>
        <dbReference type="EMBL" id="KOX79960.1"/>
    </source>
</evidence>
<organism evidence="1 2">
    <name type="scientific">Melipona quadrifasciata</name>
    <dbReference type="NCBI Taxonomy" id="166423"/>
    <lineage>
        <taxon>Eukaryota</taxon>
        <taxon>Metazoa</taxon>
        <taxon>Ecdysozoa</taxon>
        <taxon>Arthropoda</taxon>
        <taxon>Hexapoda</taxon>
        <taxon>Insecta</taxon>
        <taxon>Pterygota</taxon>
        <taxon>Neoptera</taxon>
        <taxon>Endopterygota</taxon>
        <taxon>Hymenoptera</taxon>
        <taxon>Apocrita</taxon>
        <taxon>Aculeata</taxon>
        <taxon>Apoidea</taxon>
        <taxon>Anthophila</taxon>
        <taxon>Apidae</taxon>
        <taxon>Melipona</taxon>
    </lineage>
</organism>
<proteinExistence type="predicted"/>
<protein>
    <submittedName>
        <fullName evidence="1">Uncharacterized protein</fullName>
    </submittedName>
</protein>